<evidence type="ECO:0000256" key="6">
    <source>
        <dbReference type="ARBA" id="ARBA00023163"/>
    </source>
</evidence>
<comment type="similarity">
    <text evidence="2 9">Belongs to the Mediator complex subunit 5 family.</text>
</comment>
<evidence type="ECO:0000256" key="9">
    <source>
        <dbReference type="RuleBase" id="RU364142"/>
    </source>
</evidence>
<evidence type="ECO:0000256" key="2">
    <source>
        <dbReference type="ARBA" id="ARBA00008782"/>
    </source>
</evidence>
<organism evidence="11">
    <name type="scientific">Saccharomyces paradoxus</name>
    <name type="common">Yeast</name>
    <name type="synonym">Saccharomyces douglasii</name>
    <dbReference type="NCBI Taxonomy" id="27291"/>
    <lineage>
        <taxon>Eukaryota</taxon>
        <taxon>Fungi</taxon>
        <taxon>Dikarya</taxon>
        <taxon>Ascomycota</taxon>
        <taxon>Saccharomycotina</taxon>
        <taxon>Saccharomycetes</taxon>
        <taxon>Saccharomycetales</taxon>
        <taxon>Saccharomycetaceae</taxon>
        <taxon>Saccharomyces</taxon>
    </lineage>
</organism>
<evidence type="ECO:0000313" key="11">
    <source>
        <dbReference type="RefSeq" id="XP_033766221.1"/>
    </source>
</evidence>
<dbReference type="AlphaFoldDB" id="A0A8B8URB6"/>
<evidence type="ECO:0000256" key="10">
    <source>
        <dbReference type="SAM" id="MobiDB-lite"/>
    </source>
</evidence>
<reference evidence="11" key="2">
    <citation type="submission" date="2020-01" db="EMBL/GenBank/DDBJ databases">
        <title>Population-level Yeast Reference Genomes.</title>
        <authorList>
            <person name="Yue J.-X."/>
        </authorList>
    </citation>
    <scope>NUCLEOTIDE SEQUENCE</scope>
    <source>
        <strain evidence="11">CBS432</strain>
    </source>
</reference>
<reference evidence="11" key="1">
    <citation type="journal article" date="2017" name="Nat. Genet.">
        <title>Contrasting evolutionary genome dynamics between domesticated and wild yeasts.</title>
        <authorList>
            <person name="Yue J.X."/>
            <person name="Li J."/>
            <person name="Aigrain L."/>
            <person name="Hallin J."/>
            <person name="Persson K."/>
            <person name="Oliver K."/>
            <person name="Bergstrom A."/>
            <person name="Coupland P."/>
            <person name="Warringer J."/>
            <person name="Lagomarsino M.C."/>
            <person name="Fischer G."/>
            <person name="Durbin R."/>
            <person name="Liti G."/>
        </authorList>
    </citation>
    <scope>NUCLEOTIDE SEQUENCE</scope>
    <source>
        <strain evidence="11">CBS432</strain>
    </source>
</reference>
<dbReference type="Pfam" id="PF08689">
    <property type="entry name" value="Med5"/>
    <property type="match status" value="1"/>
</dbReference>
<evidence type="ECO:0000256" key="3">
    <source>
        <dbReference type="ARBA" id="ARBA00020628"/>
    </source>
</evidence>
<dbReference type="GO" id="GO:0006357">
    <property type="term" value="P:regulation of transcription by RNA polymerase II"/>
    <property type="evidence" value="ECO:0007669"/>
    <property type="project" value="InterPro"/>
</dbReference>
<evidence type="ECO:0000256" key="4">
    <source>
        <dbReference type="ARBA" id="ARBA00023015"/>
    </source>
</evidence>
<keyword evidence="4 9" id="KW-0805">Transcription regulation</keyword>
<protein>
    <recommendedName>
        <fullName evidence="3 9">Mediator of RNA polymerase II transcription subunit 5</fullName>
    </recommendedName>
    <alternativeName>
        <fullName evidence="8 9">Mediator complex subunit 5</fullName>
    </alternativeName>
</protein>
<comment type="subcellular location">
    <subcellularLocation>
        <location evidence="1 9">Nucleus</location>
    </subcellularLocation>
</comment>
<dbReference type="InterPro" id="IPR014801">
    <property type="entry name" value="Mediator_Med5_fun"/>
</dbReference>
<feature type="region of interest" description="Disordered" evidence="10">
    <location>
        <begin position="1007"/>
        <end position="1065"/>
    </location>
</feature>
<feature type="compositionally biased region" description="Acidic residues" evidence="10">
    <location>
        <begin position="1048"/>
        <end position="1058"/>
    </location>
</feature>
<evidence type="ECO:0000256" key="7">
    <source>
        <dbReference type="ARBA" id="ARBA00023242"/>
    </source>
</evidence>
<keyword evidence="7 9" id="KW-0539">Nucleus</keyword>
<name>A0A8B8URB6_SACPA</name>
<comment type="function">
    <text evidence="9">Component of the Mediator complex, a coactivator involved in the regulated transcription of nearly all RNA polymerase II-dependent genes. Mediator functions as a bridge to convey information from gene-specific regulatory proteins to the basal RNA polymerase II transcription machinery. Mediator is recruited to promoters by direct interactions with regulatory proteins and serves as a scaffold for the assembly of a functional preinitiation complex with RNA polymerase II and the general transcription factors.</text>
</comment>
<keyword evidence="6 9" id="KW-0804">Transcription</keyword>
<accession>A0A8B8URB6</accession>
<sequence>MEKESVYNLALKCAERQLTSMEFSNLYKEFFNEKFPSLIQEEEEDTTAATAAINEAKKASNLADTPGSNAAATADTTHLHEALDVVCSDFVKILNLEKPLILADYIVEVLLVNYNSDMIKCFLPKLNSVTISLLLAHFFSKSCSFFAKLSDTLVIDQVRKDLGTVIVPNILNLDMSGMNKELNAIIAKLLQTILKLSSSPILLTSASCKNGSFTLLNQLSQTNKLLFRRVSQTFEAKLHFKDAKPYLNKDSTNEFVGSPSLTSPQYIPSPLSSTKPPGSVNSAAKYKDMKLLRYYKNIWLNNKIINWEISNSDFLSKYSAISSSIFQENFNSVQNLDQLLTDLIETSFTCFAQFVSNKQYHQANSNLTLLERRWVIFITKHLPLLILENSSRNPRVVTSALDNIDEKVIKAIRIYFTEKDDNKSNNEDLFDDYPSTSLDIRHDFIKGLIMLNLQPASVINNYLREDQMIDTSILPTSDDLVVRNLQGIQEVVHNTNSFIISSLETLELESITESITHDSSNGLFQVLHNFESVAPTKQREIVKAILSIFDDAIKELNYNRITKICALLFFNFSHSLTTILTFSSPTALMETLIRFVDSSKNGRNGSNSNDESSEYETVNISLSFSWAILLIINLTQTYGISVVDVALKYPELSIKNSFIINFISNLPNVSDKYYLEESNVNDSDMLTKSHNTVQSWLCDLFVNGSITDQLIQNIETKQLANLIPFIVKQVLLSVEIGALTDISSLIGGFEYFLQPLLLIGLIKTFYWLEQFLSCVKNDTISEDILQGIFNLLNTLFNPVTLNEDSKAFHTAVLRLNAIPLLKVLRRFRVQSQSNYGIYSSDAQGDPNLEPLIAKLVSVLNVSPVYDVDPRIINSENDYSRKQLGYGKFLILNENPINKIMTNQINSFWSLHSSTYYNLDYLFELIELVTPKSFLFDVLKTLEYKLTTYGVPGSKNKRGSLDSEHVFDYFFYFLVLYDVSTAEEASQLIEYMENDAKKSKEDIDIKSEDLQEKNDSAELKQETQPKTEATQDDDFDMLFGENDTSTQAYEEDEENENNDGTDKGNSISMIKAEEAPNKNNNNISVLKRHSFAVLLHERKLLNDLALKSGEITKKEHEKFIRYHDKYLCMLKTCVF</sequence>
<feature type="compositionally biased region" description="Basic and acidic residues" evidence="10">
    <location>
        <begin position="1007"/>
        <end position="1024"/>
    </location>
</feature>
<reference evidence="11" key="4">
    <citation type="submission" date="2025-08" db="UniProtKB">
        <authorList>
            <consortium name="RefSeq"/>
        </authorList>
    </citation>
    <scope>IDENTIFICATION</scope>
    <source>
        <strain evidence="11">CBS432</strain>
    </source>
</reference>
<dbReference type="VEuPathDB" id="FungiDB:SPAR_G00990"/>
<dbReference type="KEGG" id="spao:SPAR_G00990"/>
<evidence type="ECO:0000256" key="5">
    <source>
        <dbReference type="ARBA" id="ARBA00023159"/>
    </source>
</evidence>
<reference evidence="11" key="3">
    <citation type="submission" date="2025-07" db="EMBL/GenBank/DDBJ databases">
        <authorList>
            <consortium name="NCBI Genome Project"/>
        </authorList>
    </citation>
    <scope>NUCLEOTIDE SEQUENCE</scope>
    <source>
        <strain evidence="11">CBS432</strain>
    </source>
</reference>
<dbReference type="PANTHER" id="PTHR35784:SF1">
    <property type="entry name" value="MEDIATOR OF RNA POLYMERASE II TRANSCRIPTION SUBUNIT 5"/>
    <property type="match status" value="1"/>
</dbReference>
<evidence type="ECO:0000256" key="1">
    <source>
        <dbReference type="ARBA" id="ARBA00004123"/>
    </source>
</evidence>
<dbReference type="PANTHER" id="PTHR35784">
    <property type="entry name" value="MEDIATOR OF RNA POLYMERASE II TRANSCRIPTION SUBUNIT 5"/>
    <property type="match status" value="1"/>
</dbReference>
<comment type="subunit">
    <text evidence="9">Component of the Mediator complex.</text>
</comment>
<keyword evidence="5 9" id="KW-0010">Activator</keyword>
<evidence type="ECO:0000256" key="8">
    <source>
        <dbReference type="ARBA" id="ARBA00031256"/>
    </source>
</evidence>
<dbReference type="GO" id="GO:0003712">
    <property type="term" value="F:transcription coregulator activity"/>
    <property type="evidence" value="ECO:0007669"/>
    <property type="project" value="InterPro"/>
</dbReference>
<gene>
    <name evidence="9" type="primary">MED5</name>
    <name evidence="11" type="synonym">NUT1</name>
    <name evidence="11" type="ORF">SPAR_G00990</name>
</gene>
<dbReference type="GO" id="GO:0016592">
    <property type="term" value="C:mediator complex"/>
    <property type="evidence" value="ECO:0007669"/>
    <property type="project" value="InterPro"/>
</dbReference>
<dbReference type="RefSeq" id="XP_033766221.1">
    <property type="nucleotide sequence ID" value="XM_033910330.1"/>
</dbReference>
<dbReference type="OrthoDB" id="5322661at2759"/>
<proteinExistence type="inferred from homology"/>